<evidence type="ECO:0000259" key="6">
    <source>
        <dbReference type="PROSITE" id="PS51203"/>
    </source>
</evidence>
<dbReference type="HOGENOM" id="CLU_047332_2_0_1"/>
<evidence type="ECO:0000256" key="4">
    <source>
        <dbReference type="ARBA" id="ARBA00068398"/>
    </source>
</evidence>
<dbReference type="FunFam" id="2.60.40.790:FF:000001">
    <property type="entry name" value="Nuclear migration protein nudC"/>
    <property type="match status" value="1"/>
</dbReference>
<dbReference type="STRING" id="870435.A0A0C3JGZ6"/>
<keyword evidence="8" id="KW-1185">Reference proteome</keyword>
<evidence type="ECO:0000313" key="7">
    <source>
        <dbReference type="EMBL" id="KIO08328.1"/>
    </source>
</evidence>
<dbReference type="InParanoid" id="A0A0C3JGZ6"/>
<comment type="function">
    <text evidence="3">Required for nuclear movement. May interact between microtubules and nuclei and/or may be involved in the generation of force used to move nuclei during interphase.</text>
</comment>
<reference evidence="8" key="2">
    <citation type="submission" date="2015-01" db="EMBL/GenBank/DDBJ databases">
        <title>Evolutionary Origins and Diversification of the Mycorrhizal Mutualists.</title>
        <authorList>
            <consortium name="DOE Joint Genome Institute"/>
            <consortium name="Mycorrhizal Genomics Consortium"/>
            <person name="Kohler A."/>
            <person name="Kuo A."/>
            <person name="Nagy L.G."/>
            <person name="Floudas D."/>
            <person name="Copeland A."/>
            <person name="Barry K.W."/>
            <person name="Cichocki N."/>
            <person name="Veneault-Fourrey C."/>
            <person name="LaButti K."/>
            <person name="Lindquist E.A."/>
            <person name="Lipzen A."/>
            <person name="Lundell T."/>
            <person name="Morin E."/>
            <person name="Murat C."/>
            <person name="Riley R."/>
            <person name="Ohm R."/>
            <person name="Sun H."/>
            <person name="Tunlid A."/>
            <person name="Henrissat B."/>
            <person name="Grigoriev I.V."/>
            <person name="Hibbett D.S."/>
            <person name="Martin F."/>
        </authorList>
    </citation>
    <scope>NUCLEOTIDE SEQUENCE [LARGE SCALE GENOMIC DNA]</scope>
    <source>
        <strain evidence="8">Marx 270</strain>
    </source>
</reference>
<name>A0A0C3JGZ6_PISTI</name>
<protein>
    <recommendedName>
        <fullName evidence="4">Nuclear movement protein nudC</fullName>
    </recommendedName>
</protein>
<feature type="region of interest" description="Disordered" evidence="5">
    <location>
        <begin position="1"/>
        <end position="28"/>
    </location>
</feature>
<organism evidence="7 8">
    <name type="scientific">Pisolithus tinctorius Marx 270</name>
    <dbReference type="NCBI Taxonomy" id="870435"/>
    <lineage>
        <taxon>Eukaryota</taxon>
        <taxon>Fungi</taxon>
        <taxon>Dikarya</taxon>
        <taxon>Basidiomycota</taxon>
        <taxon>Agaricomycotina</taxon>
        <taxon>Agaricomycetes</taxon>
        <taxon>Agaricomycetidae</taxon>
        <taxon>Boletales</taxon>
        <taxon>Sclerodermatineae</taxon>
        <taxon>Pisolithaceae</taxon>
        <taxon>Pisolithus</taxon>
    </lineage>
</organism>
<dbReference type="Gene3D" id="2.60.40.790">
    <property type="match status" value="1"/>
</dbReference>
<reference evidence="7 8" key="1">
    <citation type="submission" date="2014-04" db="EMBL/GenBank/DDBJ databases">
        <authorList>
            <consortium name="DOE Joint Genome Institute"/>
            <person name="Kuo A."/>
            <person name="Kohler A."/>
            <person name="Costa M.D."/>
            <person name="Nagy L.G."/>
            <person name="Floudas D."/>
            <person name="Copeland A."/>
            <person name="Barry K.W."/>
            <person name="Cichocki N."/>
            <person name="Veneault-Fourrey C."/>
            <person name="LaButti K."/>
            <person name="Lindquist E.A."/>
            <person name="Lipzen A."/>
            <person name="Lundell T."/>
            <person name="Morin E."/>
            <person name="Murat C."/>
            <person name="Sun H."/>
            <person name="Tunlid A."/>
            <person name="Henrissat B."/>
            <person name="Grigoriev I.V."/>
            <person name="Hibbett D.S."/>
            <person name="Martin F."/>
            <person name="Nordberg H.P."/>
            <person name="Cantor M.N."/>
            <person name="Hua S.X."/>
        </authorList>
    </citation>
    <scope>NUCLEOTIDE SEQUENCE [LARGE SCALE GENOMIC DNA]</scope>
    <source>
        <strain evidence="7 8">Marx 270</strain>
    </source>
</reference>
<dbReference type="InterPro" id="IPR037898">
    <property type="entry name" value="NudC_fam"/>
</dbReference>
<evidence type="ECO:0000256" key="1">
    <source>
        <dbReference type="ARBA" id="ARBA00004496"/>
    </source>
</evidence>
<dbReference type="PROSITE" id="PS51203">
    <property type="entry name" value="CS"/>
    <property type="match status" value="1"/>
</dbReference>
<dbReference type="InterPro" id="IPR008978">
    <property type="entry name" value="HSP20-like_chaperone"/>
</dbReference>
<dbReference type="GO" id="GO:0005737">
    <property type="term" value="C:cytoplasm"/>
    <property type="evidence" value="ECO:0007669"/>
    <property type="project" value="UniProtKB-SubCell"/>
</dbReference>
<dbReference type="OrthoDB" id="416217at2759"/>
<dbReference type="Proteomes" id="UP000054217">
    <property type="component" value="Unassembled WGS sequence"/>
</dbReference>
<dbReference type="Pfam" id="PF04969">
    <property type="entry name" value="CS"/>
    <property type="match status" value="1"/>
</dbReference>
<gene>
    <name evidence="7" type="ORF">M404DRAFT_22914</name>
</gene>
<sequence>MSDDEHDNKEQEARDRADREREQKEQAALPYRWAQELGEVDITVPVPKGTRGRDLLVAIQKTKLSVGLKGKEPIIAGDLCKEIKVEESTWTLEDQQSVLIHLEKVNKQEWWENVLQHHPKIDTRKIQPENSKLSDLDGETRGLVEKMMFDNQQRHLGKPTSDELKKMEALKKFQAAHPELDFSKAKIS</sequence>
<dbReference type="EMBL" id="KN831957">
    <property type="protein sequence ID" value="KIO08328.1"/>
    <property type="molecule type" value="Genomic_DNA"/>
</dbReference>
<comment type="subcellular location">
    <subcellularLocation>
        <location evidence="1">Cytoplasm</location>
    </subcellularLocation>
</comment>
<evidence type="ECO:0000256" key="2">
    <source>
        <dbReference type="ARBA" id="ARBA00022490"/>
    </source>
</evidence>
<dbReference type="PANTHER" id="PTHR12356:SF3">
    <property type="entry name" value="NUCLEAR MIGRATION PROTEIN NUDC"/>
    <property type="match status" value="1"/>
</dbReference>
<dbReference type="PANTHER" id="PTHR12356">
    <property type="entry name" value="NUCLEAR MOVEMENT PROTEIN NUDC"/>
    <property type="match status" value="1"/>
</dbReference>
<feature type="domain" description="CS" evidence="6">
    <location>
        <begin position="26"/>
        <end position="115"/>
    </location>
</feature>
<accession>A0A0C3JGZ6</accession>
<dbReference type="InterPro" id="IPR007052">
    <property type="entry name" value="CS_dom"/>
</dbReference>
<dbReference type="GO" id="GO:0006457">
    <property type="term" value="P:protein folding"/>
    <property type="evidence" value="ECO:0007669"/>
    <property type="project" value="TreeGrafter"/>
</dbReference>
<dbReference type="GO" id="GO:0051082">
    <property type="term" value="F:unfolded protein binding"/>
    <property type="evidence" value="ECO:0007669"/>
    <property type="project" value="TreeGrafter"/>
</dbReference>
<evidence type="ECO:0000313" key="8">
    <source>
        <dbReference type="Proteomes" id="UP000054217"/>
    </source>
</evidence>
<evidence type="ECO:0000256" key="3">
    <source>
        <dbReference type="ARBA" id="ARBA00059400"/>
    </source>
</evidence>
<dbReference type="CDD" id="cd06467">
    <property type="entry name" value="p23_NUDC_like"/>
    <property type="match status" value="1"/>
</dbReference>
<feature type="compositionally biased region" description="Basic and acidic residues" evidence="5">
    <location>
        <begin position="1"/>
        <end position="25"/>
    </location>
</feature>
<dbReference type="SUPFAM" id="SSF49764">
    <property type="entry name" value="HSP20-like chaperones"/>
    <property type="match status" value="1"/>
</dbReference>
<dbReference type="AlphaFoldDB" id="A0A0C3JGZ6"/>
<evidence type="ECO:0000256" key="5">
    <source>
        <dbReference type="SAM" id="MobiDB-lite"/>
    </source>
</evidence>
<dbReference type="FunCoup" id="A0A0C3JGZ6">
    <property type="interactions" value="611"/>
</dbReference>
<proteinExistence type="predicted"/>
<keyword evidence="2" id="KW-0963">Cytoplasm</keyword>